<dbReference type="AlphaFoldDB" id="A0AAE0GZ46"/>
<name>A0AAE0GZ46_9CHLO</name>
<dbReference type="GO" id="GO:0016747">
    <property type="term" value="F:acyltransferase activity, transferring groups other than amino-acyl groups"/>
    <property type="evidence" value="ECO:0007669"/>
    <property type="project" value="InterPro"/>
</dbReference>
<protein>
    <recommendedName>
        <fullName evidence="1">GCN5-related N-acetyltransferase Rv2170-like domain-containing protein</fullName>
    </recommendedName>
</protein>
<evidence type="ECO:0000313" key="2">
    <source>
        <dbReference type="EMBL" id="KAK3287017.1"/>
    </source>
</evidence>
<reference evidence="2 3" key="1">
    <citation type="journal article" date="2015" name="Genome Biol. Evol.">
        <title>Comparative Genomics of a Bacterivorous Green Alga Reveals Evolutionary Causalities and Consequences of Phago-Mixotrophic Mode of Nutrition.</title>
        <authorList>
            <person name="Burns J.A."/>
            <person name="Paasch A."/>
            <person name="Narechania A."/>
            <person name="Kim E."/>
        </authorList>
    </citation>
    <scope>NUCLEOTIDE SEQUENCE [LARGE SCALE GENOMIC DNA]</scope>
    <source>
        <strain evidence="2 3">PLY_AMNH</strain>
    </source>
</reference>
<keyword evidence="3" id="KW-1185">Reference proteome</keyword>
<gene>
    <name evidence="2" type="ORF">CYMTET_5455</name>
</gene>
<dbReference type="Pfam" id="PF08445">
    <property type="entry name" value="FR47"/>
    <property type="match status" value="1"/>
</dbReference>
<comment type="caution">
    <text evidence="2">The sequence shown here is derived from an EMBL/GenBank/DDBJ whole genome shotgun (WGS) entry which is preliminary data.</text>
</comment>
<dbReference type="InterPro" id="IPR052523">
    <property type="entry name" value="Trichothecene_AcTrans"/>
</dbReference>
<dbReference type="Gene3D" id="3.40.630.30">
    <property type="match status" value="1"/>
</dbReference>
<organism evidence="2 3">
    <name type="scientific">Cymbomonas tetramitiformis</name>
    <dbReference type="NCBI Taxonomy" id="36881"/>
    <lineage>
        <taxon>Eukaryota</taxon>
        <taxon>Viridiplantae</taxon>
        <taxon>Chlorophyta</taxon>
        <taxon>Pyramimonadophyceae</taxon>
        <taxon>Pyramimonadales</taxon>
        <taxon>Pyramimonadaceae</taxon>
        <taxon>Cymbomonas</taxon>
    </lineage>
</organism>
<dbReference type="Proteomes" id="UP001190700">
    <property type="component" value="Unassembled WGS sequence"/>
</dbReference>
<accession>A0AAE0GZ46</accession>
<dbReference type="PANTHER" id="PTHR42791">
    <property type="entry name" value="GNAT FAMILY ACETYLTRANSFERASE"/>
    <property type="match status" value="1"/>
</dbReference>
<dbReference type="InterPro" id="IPR013653">
    <property type="entry name" value="GCN5-like_dom"/>
</dbReference>
<dbReference type="InterPro" id="IPR016181">
    <property type="entry name" value="Acyl_CoA_acyltransferase"/>
</dbReference>
<dbReference type="SUPFAM" id="SSF55729">
    <property type="entry name" value="Acyl-CoA N-acyltransferases (Nat)"/>
    <property type="match status" value="1"/>
</dbReference>
<proteinExistence type="predicted"/>
<evidence type="ECO:0000313" key="3">
    <source>
        <dbReference type="Proteomes" id="UP001190700"/>
    </source>
</evidence>
<evidence type="ECO:0000259" key="1">
    <source>
        <dbReference type="Pfam" id="PF08445"/>
    </source>
</evidence>
<dbReference type="EMBL" id="LGRX02001043">
    <property type="protein sequence ID" value="KAK3287017.1"/>
    <property type="molecule type" value="Genomic_DNA"/>
</dbReference>
<sequence>MGSPFRLGIRITKRLLSFGSAVDAMHERDTLDIGEHFLLSHVGVLPTLQGKGLAGGMLKEILVDVDKAGLPIYLYTGNDRNEEMYKKYGFVTCSQVFLGDGDLKLVMRGMLRPAKVAK</sequence>
<feature type="domain" description="GCN5-related N-acetyltransferase Rv2170-like" evidence="1">
    <location>
        <begin position="39"/>
        <end position="92"/>
    </location>
</feature>
<dbReference type="PANTHER" id="PTHR42791:SF1">
    <property type="entry name" value="N-ACETYLTRANSFERASE DOMAIN-CONTAINING PROTEIN"/>
    <property type="match status" value="1"/>
</dbReference>